<proteinExistence type="predicted"/>
<dbReference type="InterPro" id="IPR013229">
    <property type="entry name" value="PEGA"/>
</dbReference>
<feature type="domain" description="PEGA" evidence="1">
    <location>
        <begin position="224"/>
        <end position="291"/>
    </location>
</feature>
<dbReference type="PANTHER" id="PTHR36194:SF1">
    <property type="entry name" value="S-LAYER-LIKE PROTEIN"/>
    <property type="match status" value="1"/>
</dbReference>
<protein>
    <submittedName>
        <fullName evidence="2">PEGA domain-containing protein</fullName>
    </submittedName>
</protein>
<dbReference type="STRING" id="593750.Metfor_2211"/>
<dbReference type="eggNOG" id="arCOG03906">
    <property type="taxonomic scope" value="Archaea"/>
</dbReference>
<evidence type="ECO:0000313" key="3">
    <source>
        <dbReference type="Proteomes" id="UP000010824"/>
    </source>
</evidence>
<dbReference type="Pfam" id="PF08308">
    <property type="entry name" value="PEGA"/>
    <property type="match status" value="2"/>
</dbReference>
<dbReference type="OrthoDB" id="112164at2157"/>
<dbReference type="EMBL" id="CP003167">
    <property type="protein sequence ID" value="AGB03217.1"/>
    <property type="molecule type" value="Genomic_DNA"/>
</dbReference>
<dbReference type="HOGENOM" id="CLU_851554_0_0_2"/>
<feature type="domain" description="PEGA" evidence="1">
    <location>
        <begin position="155"/>
        <end position="222"/>
    </location>
</feature>
<dbReference type="RefSeq" id="WP_015286180.1">
    <property type="nucleotide sequence ID" value="NC_019943.1"/>
</dbReference>
<sequence precursor="true">MSPSPRNTRYFLLLPALLLLTAVVSGMGIQAVSGETIPLSGYSPTSNQVYLFLTGPNLPANGVALNDITQRADEGHFTVVPVMGDDSWSYKWNTGRVNGRLDDGTYTIWVVNGPNDRSNLRNAEYGTISVTLGKPGLSAGISGGITAGTASPSCSLVIVSDPAECSVVVNGEYKGKTPLTVGNLYPGTYTINVTKFGYMPYSVAVELTTGAEATVTAYLPPERGTLTVNTTPEGAQVLLDGAVAGIAPVTLINVLPGGHNLTVIKEGYVPVQQQVSVEAGLTTPVSLTLSPVSPLQALPIKTPGLVVATLAGLSCAALAVVRLRSRNT</sequence>
<keyword evidence="3" id="KW-1185">Reference proteome</keyword>
<gene>
    <name evidence="2" type="ordered locus">Metfor_2211</name>
</gene>
<dbReference type="GeneID" id="25397826"/>
<dbReference type="Proteomes" id="UP000010824">
    <property type="component" value="Chromosome"/>
</dbReference>
<evidence type="ECO:0000259" key="1">
    <source>
        <dbReference type="Pfam" id="PF08308"/>
    </source>
</evidence>
<reference evidence="2 3" key="2">
    <citation type="journal article" date="2014" name="Genome Announc.">
        <title>Complete Genome Sequence of Methanoregula formicica SMSPT, a Mesophilic Hydrogenotrophic Methanogen Isolated from a Methanogenic Upflow Anaerobic Sludge Blanket Reactor.</title>
        <authorList>
            <person name="Yamamoto K."/>
            <person name="Tamaki H."/>
            <person name="Cadillo-Quiroz H."/>
            <person name="Imachi H."/>
            <person name="Kyrpides N."/>
            <person name="Woyke T."/>
            <person name="Goodwin L."/>
            <person name="Zinder S.H."/>
            <person name="Kamagata Y."/>
            <person name="Liu W.T."/>
        </authorList>
    </citation>
    <scope>NUCLEOTIDE SEQUENCE [LARGE SCALE GENOMIC DNA]</scope>
    <source>
        <strain evidence="3">DSM 22288 / NBRC 105244 / SMSP</strain>
    </source>
</reference>
<dbReference type="AlphaFoldDB" id="L0HES7"/>
<name>L0HES7_METFS</name>
<accession>L0HES7</accession>
<evidence type="ECO:0000313" key="2">
    <source>
        <dbReference type="EMBL" id="AGB03217.1"/>
    </source>
</evidence>
<dbReference type="PANTHER" id="PTHR36194">
    <property type="entry name" value="S-LAYER-LIKE PROTEIN"/>
    <property type="match status" value="1"/>
</dbReference>
<reference evidence="3" key="1">
    <citation type="submission" date="2011-12" db="EMBL/GenBank/DDBJ databases">
        <title>Complete sequence of Methanoregula formicicum SMSP.</title>
        <authorList>
            <person name="Lucas S."/>
            <person name="Han J."/>
            <person name="Lapidus A."/>
            <person name="Cheng J.-F."/>
            <person name="Goodwin L."/>
            <person name="Pitluck S."/>
            <person name="Peters L."/>
            <person name="Ovchinnikova G."/>
            <person name="Teshima H."/>
            <person name="Detter J.C."/>
            <person name="Han C."/>
            <person name="Tapia R."/>
            <person name="Land M."/>
            <person name="Hauser L."/>
            <person name="Kyrpides N."/>
            <person name="Ivanova N."/>
            <person name="Pagani I."/>
            <person name="Imachi H."/>
            <person name="Tamaki H."/>
            <person name="Sekiguchi Y."/>
            <person name="Kamagata Y."/>
            <person name="Cadillo-Quiroz H."/>
            <person name="Zinder S."/>
            <person name="Liu W.-T."/>
            <person name="Woyke T."/>
        </authorList>
    </citation>
    <scope>NUCLEOTIDE SEQUENCE [LARGE SCALE GENOMIC DNA]</scope>
    <source>
        <strain evidence="3">DSM 22288 / NBRC 105244 / SMSP</strain>
    </source>
</reference>
<dbReference type="eggNOG" id="arCOG03264">
    <property type="taxonomic scope" value="Archaea"/>
</dbReference>
<dbReference type="InParanoid" id="L0HES7"/>
<dbReference type="KEGG" id="mfo:Metfor_2211"/>
<organism evidence="2 3">
    <name type="scientific">Methanoregula formicica (strain DSM 22288 / NBRC 105244 / SMSP)</name>
    <dbReference type="NCBI Taxonomy" id="593750"/>
    <lineage>
        <taxon>Archaea</taxon>
        <taxon>Methanobacteriati</taxon>
        <taxon>Methanobacteriota</taxon>
        <taxon>Stenosarchaea group</taxon>
        <taxon>Methanomicrobia</taxon>
        <taxon>Methanomicrobiales</taxon>
        <taxon>Methanoregulaceae</taxon>
        <taxon>Methanoregula</taxon>
    </lineage>
</organism>